<dbReference type="CDD" id="cd02966">
    <property type="entry name" value="TlpA_like_family"/>
    <property type="match status" value="1"/>
</dbReference>
<comment type="subcellular location">
    <subcellularLocation>
        <location evidence="1">Cell envelope</location>
    </subcellularLocation>
</comment>
<dbReference type="Pfam" id="PF14289">
    <property type="entry name" value="DUF4369"/>
    <property type="match status" value="1"/>
</dbReference>
<dbReference type="Proteomes" id="UP000292884">
    <property type="component" value="Unassembled WGS sequence"/>
</dbReference>
<gene>
    <name evidence="6" type="ORF">EZ428_07705</name>
</gene>
<dbReference type="InterPro" id="IPR025380">
    <property type="entry name" value="DUF4369"/>
</dbReference>
<dbReference type="OrthoDB" id="750178at2"/>
<dbReference type="PANTHER" id="PTHR42852">
    <property type="entry name" value="THIOL:DISULFIDE INTERCHANGE PROTEIN DSBE"/>
    <property type="match status" value="1"/>
</dbReference>
<dbReference type="InterPro" id="IPR050553">
    <property type="entry name" value="Thioredoxin_ResA/DsbE_sf"/>
</dbReference>
<dbReference type="InterPro" id="IPR013766">
    <property type="entry name" value="Thioredoxin_domain"/>
</dbReference>
<keyword evidence="3" id="KW-1015">Disulfide bond</keyword>
<dbReference type="EMBL" id="SJSK01000002">
    <property type="protein sequence ID" value="TCC91638.1"/>
    <property type="molecule type" value="Genomic_DNA"/>
</dbReference>
<sequence>MKKFLLVIALFLPLFSIGQEKYIINGKVGYINAGQAILTYKIDGQLVTDTIKVTSGSFTFTGTVPRVVGATIELRYYAAPNFKNIADKLNFYLENKNMTISSRGYLQEGKIGGSPLNDEFQALNDEINKLGNISSVEKGKAYEKYALTHINTFMGLVALSYSMIRDADEAVTQSILDKFSPEFKKMGLAKGIQTTIDGFKNTRPGATAMPFTQNNEKGFPVSLGDFKGKYVLIDFWASWCMPCRKENPNLVNTFNKFKNRNFTILGVSLDHTKDNWLKAIKDDRLDWAQVSDLQYWDNAIAKMYAVKGVPTNILVDPNGKIVGKNLFGPYLVQRLNELIATK</sequence>
<evidence type="ECO:0000256" key="1">
    <source>
        <dbReference type="ARBA" id="ARBA00004196"/>
    </source>
</evidence>
<dbReference type="InterPro" id="IPR000866">
    <property type="entry name" value="AhpC/TSA"/>
</dbReference>
<evidence type="ECO:0000256" key="2">
    <source>
        <dbReference type="ARBA" id="ARBA00022748"/>
    </source>
</evidence>
<reference evidence="6 7" key="1">
    <citation type="submission" date="2019-02" db="EMBL/GenBank/DDBJ databases">
        <title>Pedobacter sp. RP-1-13 sp. nov., isolated from Arctic soil.</title>
        <authorList>
            <person name="Dahal R.H."/>
        </authorList>
    </citation>
    <scope>NUCLEOTIDE SEQUENCE [LARGE SCALE GENOMIC DNA]</scope>
    <source>
        <strain evidence="6 7">RP-1-13</strain>
    </source>
</reference>
<dbReference type="GO" id="GO:0030313">
    <property type="term" value="C:cell envelope"/>
    <property type="evidence" value="ECO:0007669"/>
    <property type="project" value="UniProtKB-SubCell"/>
</dbReference>
<evidence type="ECO:0000259" key="5">
    <source>
        <dbReference type="PROSITE" id="PS51352"/>
    </source>
</evidence>
<evidence type="ECO:0000256" key="4">
    <source>
        <dbReference type="ARBA" id="ARBA00023284"/>
    </source>
</evidence>
<dbReference type="SUPFAM" id="SSF52833">
    <property type="entry name" value="Thioredoxin-like"/>
    <property type="match status" value="1"/>
</dbReference>
<organism evidence="6 7">
    <name type="scientific">Pedobacter frigiditerrae</name>
    <dbReference type="NCBI Taxonomy" id="2530452"/>
    <lineage>
        <taxon>Bacteria</taxon>
        <taxon>Pseudomonadati</taxon>
        <taxon>Bacteroidota</taxon>
        <taxon>Sphingobacteriia</taxon>
        <taxon>Sphingobacteriales</taxon>
        <taxon>Sphingobacteriaceae</taxon>
        <taxon>Pedobacter</taxon>
    </lineage>
</organism>
<proteinExistence type="predicted"/>
<accession>A0A4R0MWN9</accession>
<protein>
    <submittedName>
        <fullName evidence="6">AhpC/TSA family protein</fullName>
    </submittedName>
</protein>
<dbReference type="PROSITE" id="PS51352">
    <property type="entry name" value="THIOREDOXIN_2"/>
    <property type="match status" value="1"/>
</dbReference>
<feature type="domain" description="Thioredoxin" evidence="5">
    <location>
        <begin position="202"/>
        <end position="342"/>
    </location>
</feature>
<evidence type="ECO:0000256" key="3">
    <source>
        <dbReference type="ARBA" id="ARBA00023157"/>
    </source>
</evidence>
<dbReference type="Pfam" id="PF00578">
    <property type="entry name" value="AhpC-TSA"/>
    <property type="match status" value="1"/>
</dbReference>
<dbReference type="PANTHER" id="PTHR42852:SF6">
    <property type="entry name" value="THIOL:DISULFIDE INTERCHANGE PROTEIN DSBE"/>
    <property type="match status" value="1"/>
</dbReference>
<evidence type="ECO:0000313" key="7">
    <source>
        <dbReference type="Proteomes" id="UP000292884"/>
    </source>
</evidence>
<keyword evidence="4" id="KW-0676">Redox-active center</keyword>
<dbReference type="RefSeq" id="WP_131552577.1">
    <property type="nucleotide sequence ID" value="NZ_SJSK01000002.1"/>
</dbReference>
<dbReference type="GO" id="GO:0017004">
    <property type="term" value="P:cytochrome complex assembly"/>
    <property type="evidence" value="ECO:0007669"/>
    <property type="project" value="UniProtKB-KW"/>
</dbReference>
<comment type="caution">
    <text evidence="6">The sequence shown here is derived from an EMBL/GenBank/DDBJ whole genome shotgun (WGS) entry which is preliminary data.</text>
</comment>
<dbReference type="Gene3D" id="3.40.30.10">
    <property type="entry name" value="Glutaredoxin"/>
    <property type="match status" value="1"/>
</dbReference>
<keyword evidence="7" id="KW-1185">Reference proteome</keyword>
<dbReference type="AlphaFoldDB" id="A0A4R0MWN9"/>
<dbReference type="InterPro" id="IPR036249">
    <property type="entry name" value="Thioredoxin-like_sf"/>
</dbReference>
<name>A0A4R0MWN9_9SPHI</name>
<evidence type="ECO:0000313" key="6">
    <source>
        <dbReference type="EMBL" id="TCC91638.1"/>
    </source>
</evidence>
<keyword evidence="2" id="KW-0201">Cytochrome c-type biogenesis</keyword>